<keyword evidence="2" id="KW-1185">Reference proteome</keyword>
<protein>
    <recommendedName>
        <fullName evidence="3">HPt domain-containing protein</fullName>
    </recommendedName>
</protein>
<evidence type="ECO:0000313" key="1">
    <source>
        <dbReference type="EMBL" id="MBQ0937870.1"/>
    </source>
</evidence>
<dbReference type="RefSeq" id="WP_210811598.1">
    <property type="nucleotide sequence ID" value="NZ_JAGQDG010000011.1"/>
</dbReference>
<name>A0ABS5E383_9BURK</name>
<dbReference type="EMBL" id="JAGQDG010000011">
    <property type="protein sequence ID" value="MBQ0937870.1"/>
    <property type="molecule type" value="Genomic_DNA"/>
</dbReference>
<dbReference type="Proteomes" id="UP000672097">
    <property type="component" value="Unassembled WGS sequence"/>
</dbReference>
<evidence type="ECO:0008006" key="3">
    <source>
        <dbReference type="Google" id="ProtNLM"/>
    </source>
</evidence>
<sequence length="257" mass="27952">MAFVAQIGKALDEVAGRPAADAGEWELLEAGLGPLSEDNPIHVFVREMAKVDALIAEVTALSQQGRAVEAEGKVSHLLKGVIGAWEVLVPGIPRRTCLLLDSTLRTLGTLERAFKGSKNTQGPSATAVLALLDSSRKPLGHWFDELRRAVKCRDNLALEKYLSRTAVIPGKTISHDRLKAWASVQPKSVMPYAAMEAVVAAVPDASKRAYLQSRFLLARGLTFLADFLRSSTEQSGLSWQAAQFALAERYKKLFINS</sequence>
<proteinExistence type="predicted"/>
<gene>
    <name evidence="1" type="ORF">KAK11_21290</name>
</gene>
<comment type="caution">
    <text evidence="1">The sequence shown here is derived from an EMBL/GenBank/DDBJ whole genome shotgun (WGS) entry which is preliminary data.</text>
</comment>
<accession>A0ABS5E383</accession>
<organism evidence="1 2">
    <name type="scientific">Ideonella paludis</name>
    <dbReference type="NCBI Taxonomy" id="1233411"/>
    <lineage>
        <taxon>Bacteria</taxon>
        <taxon>Pseudomonadati</taxon>
        <taxon>Pseudomonadota</taxon>
        <taxon>Betaproteobacteria</taxon>
        <taxon>Burkholderiales</taxon>
        <taxon>Sphaerotilaceae</taxon>
        <taxon>Ideonella</taxon>
    </lineage>
</organism>
<reference evidence="1 2" key="1">
    <citation type="submission" date="2021-04" db="EMBL/GenBank/DDBJ databases">
        <title>The genome sequence of type strain Ideonella paludis KCTC 32238.</title>
        <authorList>
            <person name="Liu Y."/>
        </authorList>
    </citation>
    <scope>NUCLEOTIDE SEQUENCE [LARGE SCALE GENOMIC DNA]</scope>
    <source>
        <strain evidence="1 2">KCTC 32238</strain>
    </source>
</reference>
<evidence type="ECO:0000313" key="2">
    <source>
        <dbReference type="Proteomes" id="UP000672097"/>
    </source>
</evidence>